<accession>A0ABM9YPR5</accession>
<proteinExistence type="predicted"/>
<protein>
    <submittedName>
        <fullName evidence="1">Uncharacterized protein</fullName>
    </submittedName>
</protein>
<evidence type="ECO:0000313" key="1">
    <source>
        <dbReference type="EMBL" id="EET83047.1"/>
    </source>
</evidence>
<reference evidence="1 2" key="1">
    <citation type="submission" date="2009-07" db="EMBL/GenBank/DDBJ databases">
        <authorList>
            <person name="Madupu R."/>
            <person name="Durkin A.S."/>
            <person name="Torralba M."/>
            <person name="Methe B."/>
            <person name="Sutton G.G."/>
            <person name="Strausberg R.L."/>
            <person name="Nelson K.E."/>
        </authorList>
    </citation>
    <scope>NUCLEOTIDE SEQUENCE [LARGE SCALE GENOMIC DNA]</scope>
    <source>
        <strain evidence="1 2">SK82</strain>
    </source>
</reference>
<dbReference type="EMBL" id="ACVR01000025">
    <property type="protein sequence ID" value="EET83047.1"/>
    <property type="molecule type" value="Genomic_DNA"/>
</dbReference>
<gene>
    <name evidence="1" type="ORF">ACIRA0001_3118</name>
</gene>
<sequence length="139" mass="16578">MRLYFFSNFSLFEESLYIYNFDAIDKIKYFCKSHKFTFIENGYLIAGFSLKQLDFTIIKYTELLSKLINYQYRSRSLEAIEDILTSIRVVLERKFSSIEVSPKLIGHSVKNMISTLPTMRHLLIILKRIKIRKMLNSRK</sequence>
<evidence type="ECO:0000313" key="2">
    <source>
        <dbReference type="Proteomes" id="UP000018419"/>
    </source>
</evidence>
<dbReference type="Proteomes" id="UP000018419">
    <property type="component" value="Unassembled WGS sequence"/>
</dbReference>
<organism evidence="1 2">
    <name type="scientific">Acinetobacter radioresistens SK82</name>
    <dbReference type="NCBI Taxonomy" id="596318"/>
    <lineage>
        <taxon>Bacteria</taxon>
        <taxon>Pseudomonadati</taxon>
        <taxon>Pseudomonadota</taxon>
        <taxon>Gammaproteobacteria</taxon>
        <taxon>Moraxellales</taxon>
        <taxon>Moraxellaceae</taxon>
        <taxon>Acinetobacter</taxon>
    </lineage>
</organism>
<keyword evidence="2" id="KW-1185">Reference proteome</keyword>
<comment type="caution">
    <text evidence="1">The sequence shown here is derived from an EMBL/GenBank/DDBJ whole genome shotgun (WGS) entry which is preliminary data.</text>
</comment>
<name>A0ABM9YPR5_ACIRA</name>